<evidence type="ECO:0000313" key="23">
    <source>
        <dbReference type="EMBL" id="KAK3800990.1"/>
    </source>
</evidence>
<keyword evidence="24" id="KW-1185">Reference proteome</keyword>
<dbReference type="InterPro" id="IPR013785">
    <property type="entry name" value="Aldolase_TIM"/>
</dbReference>
<evidence type="ECO:0000256" key="2">
    <source>
        <dbReference type="ARBA" id="ARBA00001966"/>
    </source>
</evidence>
<comment type="caution">
    <text evidence="23">The sequence shown here is derived from an EMBL/GenBank/DDBJ whole genome shotgun (WGS) entry which is preliminary data.</text>
</comment>
<dbReference type="NCBIfam" id="NF001199">
    <property type="entry name" value="PRK00164.2-1"/>
    <property type="match status" value="1"/>
</dbReference>
<dbReference type="SFLD" id="SFLDG01386">
    <property type="entry name" value="main_SPASM_domain-containing"/>
    <property type="match status" value="1"/>
</dbReference>
<dbReference type="Pfam" id="PF01967">
    <property type="entry name" value="MoaC"/>
    <property type="match status" value="1"/>
</dbReference>
<dbReference type="Proteomes" id="UP001283361">
    <property type="component" value="Unassembled WGS sequence"/>
</dbReference>
<comment type="function">
    <text evidence="19">Isoform MOCS1A and isoform MOCS1B probably form a complex that catalyzes the conversion of 5'-GTP to cyclic pyranopterin monophosphate (cPMP). MOCS1A catalyzes the cyclization of GTP to (8S)-3',8-cyclo-7,8-dihydroguanosine 5'-triphosphate and MOCS1B catalyzes the subsequent conversion of (8S)-3',8-cyclo-7,8-dihydroguanosine 5'-triphosphate to cPMP.</text>
</comment>
<dbReference type="EC" id="4.6.1.17" evidence="7"/>
<dbReference type="GO" id="GO:0061799">
    <property type="term" value="F:cyclic pyranopterin monophosphate synthase activity"/>
    <property type="evidence" value="ECO:0007669"/>
    <property type="project" value="UniProtKB-EC"/>
</dbReference>
<feature type="region of interest" description="Disordered" evidence="21">
    <location>
        <begin position="497"/>
        <end position="521"/>
    </location>
</feature>
<keyword evidence="14" id="KW-0411">Iron-sulfur</keyword>
<dbReference type="InterPro" id="IPR010505">
    <property type="entry name" value="MoaA_twitch"/>
</dbReference>
<name>A0AAE1B7F2_9GAST</name>
<evidence type="ECO:0000256" key="3">
    <source>
        <dbReference type="ARBA" id="ARBA00005046"/>
    </source>
</evidence>
<dbReference type="CDD" id="cd01420">
    <property type="entry name" value="MoaC_PE"/>
    <property type="match status" value="1"/>
</dbReference>
<sequence>MWTSSLRCLFRQLELSSLRHCSTTAVTASSLKPLKRDTDDFINLKKRVQEKVATFDRPFSEFLTDKFGRQHTYLRISLTEKCNLRCQYCMPEEGVKLSPKDNILTAEEIIQLSRLFVSEGITKIRLTGGEPLVRPDLKEIISGLNELRPLGLKHIGITSNAIALQRRLAGLQEAGLDQINLSLDTLVPAKFEFITRRKGFDKVIAGINKALELGYNPVKINCVVMRGLNDDEICDFVAFTERKPVDVRFIEYMPFGGNKWNTKKFVSYEEMVNVIRERWPSFERLSDKPNDTSKAYGVPGFAGQVGFITSMSEHFCGTCNRLRMTADGNLKVCLHGNAEVSLRDAIRGNATDDELLEVIGAAVKRKKKQHAGMTNLSKMENRPMILIDAFSLEKRLQIESLDVMMPNWGPTSSFYESGRLSSGISTYPPATILSDTQEDEKNEWLMPQTNFLSLFNFDKKPVISSYTHSLLFNREMTFSGMQTCHSHTQCSRTFSSISSNISDRENKDNSRDKSSKSGSHVNESCFSRAANFNVKSNHSDKIVEKEEKDLAKDMDVTEGNAEKPRLTHTDRDGKAVMVDVGSKVPTLREARAQGSIYLGPEASRLVKENKMKKGDVLNTAQLAGIMAAKQTSALIPLCHNINLTKVSVTCHLDESTHTVEVSTLARTIGQTGVEMEALTAASVAALTVYDMCKAVTHDMVIGDIKLMSKSGGRRDFQR</sequence>
<feature type="compositionally biased region" description="Basic and acidic residues" evidence="21">
    <location>
        <begin position="502"/>
        <end position="515"/>
    </location>
</feature>
<dbReference type="Pfam" id="PF04055">
    <property type="entry name" value="Radical_SAM"/>
    <property type="match status" value="1"/>
</dbReference>
<evidence type="ECO:0000256" key="19">
    <source>
        <dbReference type="ARBA" id="ARBA00054222"/>
    </source>
</evidence>
<dbReference type="Gene3D" id="3.30.70.640">
    <property type="entry name" value="Molybdopterin cofactor biosynthesis C (MoaC) domain"/>
    <property type="match status" value="1"/>
</dbReference>
<evidence type="ECO:0000256" key="10">
    <source>
        <dbReference type="ARBA" id="ARBA00022691"/>
    </source>
</evidence>
<comment type="similarity">
    <text evidence="4">In the C-terminal section; belongs to the MoaC family.</text>
</comment>
<dbReference type="InterPro" id="IPR040064">
    <property type="entry name" value="MoaA-like"/>
</dbReference>
<comment type="cofactor">
    <cofactor evidence="2">
        <name>[4Fe-4S] cluster</name>
        <dbReference type="ChEBI" id="CHEBI:49883"/>
    </cofactor>
</comment>
<dbReference type="InterPro" id="IPR002820">
    <property type="entry name" value="Mopterin_CF_biosynth-C_dom"/>
</dbReference>
<dbReference type="SUPFAM" id="SSF55040">
    <property type="entry name" value="Molybdenum cofactor biosynthesis protein C, MoaC"/>
    <property type="match status" value="1"/>
</dbReference>
<keyword evidence="12" id="KW-0547">Nucleotide-binding</keyword>
<keyword evidence="13" id="KW-0408">Iron</keyword>
<dbReference type="SFLD" id="SFLDS00029">
    <property type="entry name" value="Radical_SAM"/>
    <property type="match status" value="1"/>
</dbReference>
<comment type="subunit">
    <text evidence="20">Isoform MOCS1A and isoform MOCS1B probably form a heterooligomer.</text>
</comment>
<evidence type="ECO:0000256" key="1">
    <source>
        <dbReference type="ARBA" id="ARBA00001637"/>
    </source>
</evidence>
<dbReference type="SFLD" id="SFLDG01067">
    <property type="entry name" value="SPASM/twitch_domain_containing"/>
    <property type="match status" value="1"/>
</dbReference>
<dbReference type="InterPro" id="IPR007197">
    <property type="entry name" value="rSAM"/>
</dbReference>
<dbReference type="CDD" id="cd21117">
    <property type="entry name" value="Twitch_MoaA"/>
    <property type="match status" value="1"/>
</dbReference>
<accession>A0AAE1B7F2</accession>
<gene>
    <name evidence="23" type="ORF">RRG08_001238</name>
</gene>
<dbReference type="InterPro" id="IPR058240">
    <property type="entry name" value="rSAM_sf"/>
</dbReference>
<dbReference type="InterPro" id="IPR013483">
    <property type="entry name" value="MoaA"/>
</dbReference>
<feature type="domain" description="Radical SAM core" evidence="22">
    <location>
        <begin position="66"/>
        <end position="281"/>
    </location>
</feature>
<dbReference type="InterPro" id="IPR050105">
    <property type="entry name" value="MoCo_biosynth_MoaA/MoaC"/>
</dbReference>
<dbReference type="GO" id="GO:0005525">
    <property type="term" value="F:GTP binding"/>
    <property type="evidence" value="ECO:0007669"/>
    <property type="project" value="UniProtKB-KW"/>
</dbReference>
<evidence type="ECO:0000256" key="13">
    <source>
        <dbReference type="ARBA" id="ARBA00023004"/>
    </source>
</evidence>
<dbReference type="Pfam" id="PF06463">
    <property type="entry name" value="Mob_synth_C"/>
    <property type="match status" value="1"/>
</dbReference>
<dbReference type="GO" id="GO:0006777">
    <property type="term" value="P:Mo-molybdopterin cofactor biosynthetic process"/>
    <property type="evidence" value="ECO:0007669"/>
    <property type="project" value="UniProtKB-KW"/>
</dbReference>
<evidence type="ECO:0000256" key="9">
    <source>
        <dbReference type="ARBA" id="ARBA00022485"/>
    </source>
</evidence>
<dbReference type="PROSITE" id="PS51918">
    <property type="entry name" value="RADICAL_SAM"/>
    <property type="match status" value="1"/>
</dbReference>
<dbReference type="SUPFAM" id="SSF102114">
    <property type="entry name" value="Radical SAM enzymes"/>
    <property type="match status" value="1"/>
</dbReference>
<dbReference type="CDD" id="cd01335">
    <property type="entry name" value="Radical_SAM"/>
    <property type="match status" value="1"/>
</dbReference>
<comment type="catalytic activity">
    <reaction evidence="18">
        <text>GTP + AH2 + S-adenosyl-L-methionine = (8S)-3',8-cyclo-7,8-dihydroguanosine 5'-triphosphate + 5'-deoxyadenosine + L-methionine + A + H(+)</text>
        <dbReference type="Rhea" id="RHEA:49576"/>
        <dbReference type="ChEBI" id="CHEBI:13193"/>
        <dbReference type="ChEBI" id="CHEBI:15378"/>
        <dbReference type="ChEBI" id="CHEBI:17319"/>
        <dbReference type="ChEBI" id="CHEBI:17499"/>
        <dbReference type="ChEBI" id="CHEBI:37565"/>
        <dbReference type="ChEBI" id="CHEBI:57844"/>
        <dbReference type="ChEBI" id="CHEBI:59789"/>
        <dbReference type="ChEBI" id="CHEBI:131766"/>
        <dbReference type="EC" id="4.1.99.22"/>
    </reaction>
</comment>
<keyword evidence="17" id="KW-0456">Lyase</keyword>
<keyword evidence="16" id="KW-0501">Molybdenum cofactor biosynthesis</keyword>
<keyword evidence="10" id="KW-0949">S-adenosyl-L-methionine</keyword>
<evidence type="ECO:0000256" key="12">
    <source>
        <dbReference type="ARBA" id="ARBA00022741"/>
    </source>
</evidence>
<evidence type="ECO:0000256" key="15">
    <source>
        <dbReference type="ARBA" id="ARBA00023134"/>
    </source>
</evidence>
<evidence type="ECO:0000256" key="6">
    <source>
        <dbReference type="ARBA" id="ARBA00012167"/>
    </source>
</evidence>
<dbReference type="InterPro" id="IPR006638">
    <property type="entry name" value="Elp3/MiaA/NifB-like_rSAM"/>
</dbReference>
<evidence type="ECO:0000256" key="5">
    <source>
        <dbReference type="ARBA" id="ARBA00009862"/>
    </source>
</evidence>
<comment type="catalytic activity">
    <reaction evidence="1">
        <text>(8S)-3',8-cyclo-7,8-dihydroguanosine 5'-triphosphate = cyclic pyranopterin phosphate + diphosphate</text>
        <dbReference type="Rhea" id="RHEA:49580"/>
        <dbReference type="ChEBI" id="CHEBI:33019"/>
        <dbReference type="ChEBI" id="CHEBI:59648"/>
        <dbReference type="ChEBI" id="CHEBI:131766"/>
        <dbReference type="EC" id="4.6.1.17"/>
    </reaction>
</comment>
<dbReference type="GO" id="GO:0051539">
    <property type="term" value="F:4 iron, 4 sulfur cluster binding"/>
    <property type="evidence" value="ECO:0007669"/>
    <property type="project" value="UniProtKB-KW"/>
</dbReference>
<evidence type="ECO:0000256" key="21">
    <source>
        <dbReference type="SAM" id="MobiDB-lite"/>
    </source>
</evidence>
<dbReference type="PANTHER" id="PTHR22960">
    <property type="entry name" value="MOLYBDOPTERIN COFACTOR SYNTHESIS PROTEIN A"/>
    <property type="match status" value="1"/>
</dbReference>
<evidence type="ECO:0000256" key="7">
    <source>
        <dbReference type="ARBA" id="ARBA00012575"/>
    </source>
</evidence>
<dbReference type="NCBIfam" id="NF006870">
    <property type="entry name" value="PRK09364.1"/>
    <property type="match status" value="1"/>
</dbReference>
<dbReference type="EMBL" id="JAWDGP010000384">
    <property type="protein sequence ID" value="KAK3800990.1"/>
    <property type="molecule type" value="Genomic_DNA"/>
</dbReference>
<dbReference type="PANTHER" id="PTHR22960:SF0">
    <property type="entry name" value="MOLYBDENUM COFACTOR BIOSYNTHESIS PROTEIN 1"/>
    <property type="match status" value="1"/>
</dbReference>
<reference evidence="23" key="1">
    <citation type="journal article" date="2023" name="G3 (Bethesda)">
        <title>A reference genome for the long-term kleptoplast-retaining sea slug Elysia crispata morphotype clarki.</title>
        <authorList>
            <person name="Eastman K.E."/>
            <person name="Pendleton A.L."/>
            <person name="Shaikh M.A."/>
            <person name="Suttiyut T."/>
            <person name="Ogas R."/>
            <person name="Tomko P."/>
            <person name="Gavelis G."/>
            <person name="Widhalm J.R."/>
            <person name="Wisecaver J.H."/>
        </authorList>
    </citation>
    <scope>NUCLEOTIDE SEQUENCE</scope>
    <source>
        <strain evidence="23">ECLA1</strain>
    </source>
</reference>
<keyword evidence="11" id="KW-0479">Metal-binding</keyword>
<dbReference type="HAMAP" id="MF_01225_B">
    <property type="entry name" value="MoaA_B"/>
    <property type="match status" value="1"/>
</dbReference>
<evidence type="ECO:0000256" key="16">
    <source>
        <dbReference type="ARBA" id="ARBA00023150"/>
    </source>
</evidence>
<evidence type="ECO:0000256" key="18">
    <source>
        <dbReference type="ARBA" id="ARBA00048697"/>
    </source>
</evidence>
<comment type="similarity">
    <text evidence="5">In the N-terminal section; belongs to the radical SAM superfamily. MoaA family.</text>
</comment>
<dbReference type="InterPro" id="IPR036522">
    <property type="entry name" value="MoaC_sf"/>
</dbReference>
<dbReference type="Gene3D" id="3.20.20.70">
    <property type="entry name" value="Aldolase class I"/>
    <property type="match status" value="1"/>
</dbReference>
<comment type="pathway">
    <text evidence="3">Cofactor biosynthesis; molybdopterin biosynthesis.</text>
</comment>
<feature type="region of interest" description="Disordered" evidence="21">
    <location>
        <begin position="548"/>
        <end position="567"/>
    </location>
</feature>
<keyword evidence="15" id="KW-0342">GTP-binding</keyword>
<dbReference type="NCBIfam" id="TIGR00581">
    <property type="entry name" value="moaC"/>
    <property type="match status" value="1"/>
</dbReference>
<dbReference type="EC" id="4.1.99.22" evidence="6"/>
<evidence type="ECO:0000256" key="8">
    <source>
        <dbReference type="ARBA" id="ARBA00015273"/>
    </source>
</evidence>
<evidence type="ECO:0000256" key="14">
    <source>
        <dbReference type="ARBA" id="ARBA00023014"/>
    </source>
</evidence>
<dbReference type="GO" id="GO:0046872">
    <property type="term" value="F:metal ion binding"/>
    <property type="evidence" value="ECO:0007669"/>
    <property type="project" value="UniProtKB-KW"/>
</dbReference>
<evidence type="ECO:0000313" key="24">
    <source>
        <dbReference type="Proteomes" id="UP001283361"/>
    </source>
</evidence>
<dbReference type="PROSITE" id="PS01305">
    <property type="entry name" value="MOAA_NIFB_PQQE"/>
    <property type="match status" value="1"/>
</dbReference>
<dbReference type="AlphaFoldDB" id="A0AAE1B7F2"/>
<dbReference type="SMART" id="SM00729">
    <property type="entry name" value="Elp3"/>
    <property type="match status" value="1"/>
</dbReference>
<dbReference type="GO" id="GO:0061798">
    <property type="term" value="F:GTP 3',8'-cyclase activity"/>
    <property type="evidence" value="ECO:0007669"/>
    <property type="project" value="UniProtKB-EC"/>
</dbReference>
<evidence type="ECO:0000256" key="4">
    <source>
        <dbReference type="ARBA" id="ARBA00008484"/>
    </source>
</evidence>
<organism evidence="23 24">
    <name type="scientific">Elysia crispata</name>
    <name type="common">lettuce slug</name>
    <dbReference type="NCBI Taxonomy" id="231223"/>
    <lineage>
        <taxon>Eukaryota</taxon>
        <taxon>Metazoa</taxon>
        <taxon>Spiralia</taxon>
        <taxon>Lophotrochozoa</taxon>
        <taxon>Mollusca</taxon>
        <taxon>Gastropoda</taxon>
        <taxon>Heterobranchia</taxon>
        <taxon>Euthyneura</taxon>
        <taxon>Panpulmonata</taxon>
        <taxon>Sacoglossa</taxon>
        <taxon>Placobranchoidea</taxon>
        <taxon>Plakobranchidae</taxon>
        <taxon>Elysia</taxon>
    </lineage>
</organism>
<evidence type="ECO:0000256" key="17">
    <source>
        <dbReference type="ARBA" id="ARBA00023239"/>
    </source>
</evidence>
<evidence type="ECO:0000256" key="20">
    <source>
        <dbReference type="ARBA" id="ARBA00063038"/>
    </source>
</evidence>
<keyword evidence="9" id="KW-0004">4Fe-4S</keyword>
<dbReference type="InterPro" id="IPR023045">
    <property type="entry name" value="MoaC"/>
</dbReference>
<dbReference type="NCBIfam" id="TIGR02666">
    <property type="entry name" value="moaA"/>
    <property type="match status" value="1"/>
</dbReference>
<dbReference type="InterPro" id="IPR000385">
    <property type="entry name" value="MoaA_NifB_PqqE_Fe-S-bd_CS"/>
</dbReference>
<evidence type="ECO:0000259" key="22">
    <source>
        <dbReference type="PROSITE" id="PS51918"/>
    </source>
</evidence>
<dbReference type="FunFam" id="3.20.20.70:FF:000117">
    <property type="entry name" value="molybdenum cofactor biosynthesis protein 1"/>
    <property type="match status" value="1"/>
</dbReference>
<dbReference type="SFLD" id="SFLDG01383">
    <property type="entry name" value="cyclic_pyranopterin_phosphate"/>
    <property type="match status" value="1"/>
</dbReference>
<protein>
    <recommendedName>
        <fullName evidence="8">Molybdenum cofactor biosynthesis protein 1</fullName>
        <ecNumber evidence="6">4.1.99.22</ecNumber>
        <ecNumber evidence="7">4.6.1.17</ecNumber>
    </recommendedName>
</protein>
<dbReference type="InterPro" id="IPR047594">
    <property type="entry name" value="MoaC_bact/euk"/>
</dbReference>
<evidence type="ECO:0000256" key="11">
    <source>
        <dbReference type="ARBA" id="ARBA00022723"/>
    </source>
</evidence>
<proteinExistence type="inferred from homology"/>